<organism evidence="1 2">
    <name type="scientific">Scortum barcoo</name>
    <name type="common">barcoo grunter</name>
    <dbReference type="NCBI Taxonomy" id="214431"/>
    <lineage>
        <taxon>Eukaryota</taxon>
        <taxon>Metazoa</taxon>
        <taxon>Chordata</taxon>
        <taxon>Craniata</taxon>
        <taxon>Vertebrata</taxon>
        <taxon>Euteleostomi</taxon>
        <taxon>Actinopterygii</taxon>
        <taxon>Neopterygii</taxon>
        <taxon>Teleostei</taxon>
        <taxon>Neoteleostei</taxon>
        <taxon>Acanthomorphata</taxon>
        <taxon>Eupercaria</taxon>
        <taxon>Centrarchiformes</taxon>
        <taxon>Terapontoidei</taxon>
        <taxon>Terapontidae</taxon>
        <taxon>Scortum</taxon>
    </lineage>
</organism>
<feature type="non-terminal residue" evidence="1">
    <location>
        <position position="1"/>
    </location>
</feature>
<dbReference type="Proteomes" id="UP000831701">
    <property type="component" value="Chromosome 17"/>
</dbReference>
<keyword evidence="2" id="KW-1185">Reference proteome</keyword>
<reference evidence="1" key="1">
    <citation type="submission" date="2022-04" db="EMBL/GenBank/DDBJ databases">
        <title>Jade perch genome.</title>
        <authorList>
            <person name="Chao B."/>
        </authorList>
    </citation>
    <scope>NUCLEOTIDE SEQUENCE</scope>
    <source>
        <strain evidence="1">CB-2022</strain>
    </source>
</reference>
<name>A0ACB8VXD0_9TELE</name>
<comment type="caution">
    <text evidence="1">The sequence shown here is derived from an EMBL/GenBank/DDBJ whole genome shotgun (WGS) entry which is preliminary data.</text>
</comment>
<dbReference type="EMBL" id="CM041547">
    <property type="protein sequence ID" value="KAI3360151.1"/>
    <property type="molecule type" value="Genomic_DNA"/>
</dbReference>
<gene>
    <name evidence="1" type="ORF">L3Q82_014470</name>
</gene>
<sequence length="1644" mass="182074">EDVISMADSTITIEDIEGELSKIERIKDILVRRESELRYMMDDIQLCKEITRLKKELQKLVSVPDKDKSKEDRGREEELLQQINKLVETRDFLVDDVEFERLREREEDREMAAFLQAKFPKTLAAKESATSSSLPSEDWALNMEICDVINSSEEGPKDAVRAIKKRVVGNKNFKEVMLALTVLETCVKNCGYRFHILVTTRDFVEGVLVRSIIPRNNPPLVLHDRVLSIIQAWADAFRSSPDLTGVVSVYEDLRRKGLEFPMTELDGYSTGQAPKKTVPGNGPAVTTLPAAVLLSSKPPLIPPQTSELKLALEGTNAFTPSQVKMLKTELGVVRSNLTMMSDMMSQLDPVTVKQADMELLENHFHPLILRNTVIYTVCKEMQERIGKIVPRISEEKLIEELLATNDEMNTAFTRYHRFERRLANGQNTAQKEKNHTYVNLTDLDLTAESVNRSAATSVSNDSLSSQMARLSTSDSDNTLSQKVNVLTQQRPSEQSKPDGLAQAQDSRLLNAGTIPINQSTVMDDIEKWLALDDEYDDFEDSDGVTSEAARTLLRPARGVLRGPAPALSRSYAAVAEARAVLETELDGIRAAGTWKAERIITSKQGPQINVDGSHSSILNFCANNYLGLSSHPEVVQAGIEALKTYGAGLSSVRFICGTQDLHKNLEQKLAEFHEREDCILYASCFDANAGLFEVLLGPDDAVLSDELNHASIIDGIRLCRAKRLRYKHMDLSDLENRLKESQSSRMRLIVTDGVFSMDGDVAPLTGICDLAEQYGAMVFIDECHATGFLGARGRGTDELLGVMDRVHIVNSTLGKALGGAAGGYTVGPKPLIDLLRQRSRPYLFSNSLPPPVVGCATRAVELLLASNEIAQSMTAKTMRFRNKMTQAGFTIAGSAHPICPVMLGDARLASVMADDMLKLGETAGKTRSSRACFIKAVLGPSVLSNMSGFDDPGVYYSDSFGGGEGSVDEGGQKRIQIKKRFREFLRQFRVGTDRTGFTYKYRDELKRHYTLGEYWVEVEMEDLASFDEDLSDCLYKLPSENLPLLEEAAKEVADEVTRPRPAGEETVQDVQVMLKSDASRITLRFAASSNIPLPPGLQGYALPRKCNTENAGRVKCPVDPYFIIPDRCVCVDFQTLRLQESPDAVPHGEMPRHLQLYCDRYLCDRVVPGNRVTIMGIYSIKKTAAAKTKGKEKSAGVGIRASYLRVVGIQMDTEGAGRGTTGSVSPQEEEELRVLAATPNIYASLARSVAPSIYGSDDLKKAITCLLFGGSRKRLPDGLTRRGDINLLMLGDPGTAKSQLLKFVERCSPIGVYTSGKGSSAAGLTASVLRDPNTRGFIMEGGAMVLADGGVVCIDEFDKMREDDRVAIHEAMEQQTISIAKAGITTTLNSRCSVLAAANSVFGRWDDTKGEDNIDFMPTILSRFDMIFIIKDQHDQQRDMTLARHVMNVHLSAQTQTEGVEGEIPLATFKKYIAYSRAKCGPRLSAAAAEKLKNRYVVMRSGAREHERETDKRPSIPITVRQLEAVVRIAESLAKMKLQAVAGEEEVDEALRLFQVSTLDAALSGSLSGVEGFTSQEDQEMISRVEKQLKRRFAIGSQVSEHSIVQDFTKQKYPEHAIYKVLHLMLRRGELQHRMQRKVLYRVK</sequence>
<protein>
    <submittedName>
        <fullName evidence="1">Uncharacterized protein</fullName>
    </submittedName>
</protein>
<accession>A0ACB8VXD0</accession>
<evidence type="ECO:0000313" key="2">
    <source>
        <dbReference type="Proteomes" id="UP000831701"/>
    </source>
</evidence>
<evidence type="ECO:0000313" key="1">
    <source>
        <dbReference type="EMBL" id="KAI3360151.1"/>
    </source>
</evidence>
<proteinExistence type="predicted"/>